<accession>A0A2M8KWB6</accession>
<feature type="transmembrane region" description="Helical" evidence="1">
    <location>
        <begin position="47"/>
        <end position="71"/>
    </location>
</feature>
<dbReference type="Proteomes" id="UP000229098">
    <property type="component" value="Unassembled WGS sequence"/>
</dbReference>
<protein>
    <submittedName>
        <fullName evidence="2">Uncharacterized protein</fullName>
    </submittedName>
</protein>
<keyword evidence="1" id="KW-0812">Transmembrane</keyword>
<organism evidence="2 3">
    <name type="scientific">Candidatus Ryanbacteria bacterium CG10_big_fil_rev_8_21_14_0_10_43_42</name>
    <dbReference type="NCBI Taxonomy" id="1974864"/>
    <lineage>
        <taxon>Bacteria</taxon>
        <taxon>Candidatus Ryaniibacteriota</taxon>
    </lineage>
</organism>
<name>A0A2M8KWB6_9BACT</name>
<comment type="caution">
    <text evidence="2">The sequence shown here is derived from an EMBL/GenBank/DDBJ whole genome shotgun (WGS) entry which is preliminary data.</text>
</comment>
<reference evidence="3" key="1">
    <citation type="submission" date="2017-09" db="EMBL/GenBank/DDBJ databases">
        <title>Depth-based differentiation of microbial function through sediment-hosted aquifers and enrichment of novel symbionts in the deep terrestrial subsurface.</title>
        <authorList>
            <person name="Probst A.J."/>
            <person name="Ladd B."/>
            <person name="Jarett J.K."/>
            <person name="Geller-Mcgrath D.E."/>
            <person name="Sieber C.M.K."/>
            <person name="Emerson J.B."/>
            <person name="Anantharaman K."/>
            <person name="Thomas B.C."/>
            <person name="Malmstrom R."/>
            <person name="Stieglmeier M."/>
            <person name="Klingl A."/>
            <person name="Woyke T."/>
            <person name="Ryan C.M."/>
            <person name="Banfield J.F."/>
        </authorList>
    </citation>
    <scope>NUCLEOTIDE SEQUENCE [LARGE SCALE GENOMIC DNA]</scope>
</reference>
<evidence type="ECO:0000313" key="3">
    <source>
        <dbReference type="Proteomes" id="UP000229098"/>
    </source>
</evidence>
<evidence type="ECO:0000313" key="2">
    <source>
        <dbReference type="EMBL" id="PJE64207.1"/>
    </source>
</evidence>
<evidence type="ECO:0000256" key="1">
    <source>
        <dbReference type="SAM" id="Phobius"/>
    </source>
</evidence>
<feature type="transmembrane region" description="Helical" evidence="1">
    <location>
        <begin position="92"/>
        <end position="112"/>
    </location>
</feature>
<dbReference type="AlphaFoldDB" id="A0A2M8KWB6"/>
<proteinExistence type="predicted"/>
<gene>
    <name evidence="2" type="ORF">COU90_03860</name>
</gene>
<keyword evidence="1" id="KW-0472">Membrane</keyword>
<sequence length="132" mass="14043">MRIFFFIVIILLFFSVGWLGADAATYNLLAPLPGGTASIDTSNGFITYISQIFWFLLSAAGILAVLMLIFAGAEYVGAAGNPSVINDAKSRIFNAILGLLLALTAYLILITINPNLINLKLTVPPIPASVNP</sequence>
<dbReference type="Pfam" id="PF18895">
    <property type="entry name" value="T4SS_pilin"/>
    <property type="match status" value="1"/>
</dbReference>
<dbReference type="InterPro" id="IPR043993">
    <property type="entry name" value="T4SS_pilin"/>
</dbReference>
<dbReference type="EMBL" id="PFEF01000008">
    <property type="protein sequence ID" value="PJE64207.1"/>
    <property type="molecule type" value="Genomic_DNA"/>
</dbReference>
<keyword evidence="1" id="KW-1133">Transmembrane helix</keyword>